<evidence type="ECO:0008006" key="3">
    <source>
        <dbReference type="Google" id="ProtNLM"/>
    </source>
</evidence>
<comment type="caution">
    <text evidence="1">The sequence shown here is derived from an EMBL/GenBank/DDBJ whole genome shotgun (WGS) entry which is preliminary data.</text>
</comment>
<evidence type="ECO:0000313" key="2">
    <source>
        <dbReference type="Proteomes" id="UP000436088"/>
    </source>
</evidence>
<dbReference type="EMBL" id="VEPZ02000167">
    <property type="protein sequence ID" value="KAE8732037.1"/>
    <property type="molecule type" value="Genomic_DNA"/>
</dbReference>
<evidence type="ECO:0000313" key="1">
    <source>
        <dbReference type="EMBL" id="KAE8732037.1"/>
    </source>
</evidence>
<organism evidence="1 2">
    <name type="scientific">Hibiscus syriacus</name>
    <name type="common">Rose of Sharon</name>
    <dbReference type="NCBI Taxonomy" id="106335"/>
    <lineage>
        <taxon>Eukaryota</taxon>
        <taxon>Viridiplantae</taxon>
        <taxon>Streptophyta</taxon>
        <taxon>Embryophyta</taxon>
        <taxon>Tracheophyta</taxon>
        <taxon>Spermatophyta</taxon>
        <taxon>Magnoliopsida</taxon>
        <taxon>eudicotyledons</taxon>
        <taxon>Gunneridae</taxon>
        <taxon>Pentapetalae</taxon>
        <taxon>rosids</taxon>
        <taxon>malvids</taxon>
        <taxon>Malvales</taxon>
        <taxon>Malvaceae</taxon>
        <taxon>Malvoideae</taxon>
        <taxon>Hibiscus</taxon>
    </lineage>
</organism>
<gene>
    <name evidence="1" type="ORF">F3Y22_tig00002237pilonHSYRG00046</name>
</gene>
<protein>
    <recommendedName>
        <fullName evidence="3">Reverse transcriptase zinc-binding domain-containing protein</fullName>
    </recommendedName>
</protein>
<reference evidence="1" key="1">
    <citation type="submission" date="2019-09" db="EMBL/GenBank/DDBJ databases">
        <title>Draft genome information of white flower Hibiscus syriacus.</title>
        <authorList>
            <person name="Kim Y.-M."/>
        </authorList>
    </citation>
    <scope>NUCLEOTIDE SEQUENCE [LARGE SCALE GENOMIC DNA]</scope>
    <source>
        <strain evidence="1">YM2019G1</strain>
    </source>
</reference>
<proteinExistence type="predicted"/>
<dbReference type="Proteomes" id="UP000436088">
    <property type="component" value="Unassembled WGS sequence"/>
</dbReference>
<name>A0A6A3CTZ6_HIBSY</name>
<dbReference type="AlphaFoldDB" id="A0A6A3CTZ6"/>
<keyword evidence="2" id="KW-1185">Reference proteome</keyword>
<sequence>MTNLERFRRSLTSDPSCTLCAQYQKSAIHVLCDCAHAKNIWQHFNFTAHIADFWNSDSREWLVTNLSSNKLQSMVNNDSLVPWNLVFASLLWKIWKSRNDFVFNSINSSTTEIIQRSSIWALHFYQNRLPSISEYSKPIATVLSGRTRSMDGLRSTLMEQSTQSRASVQSEVYSVILMANLYQDSPDTLVLQTRSKLNYGPSTKV</sequence>
<accession>A0A6A3CTZ6</accession>